<protein>
    <submittedName>
        <fullName evidence="1">Uncharacterized protein</fullName>
    </submittedName>
</protein>
<evidence type="ECO:0000313" key="1">
    <source>
        <dbReference type="EMBL" id="MBB3161085.1"/>
    </source>
</evidence>
<organism evidence="1 2">
    <name type="scientific">Rhizobium laguerreae</name>
    <dbReference type="NCBI Taxonomy" id="1076926"/>
    <lineage>
        <taxon>Bacteria</taxon>
        <taxon>Pseudomonadati</taxon>
        <taxon>Pseudomonadota</taxon>
        <taxon>Alphaproteobacteria</taxon>
        <taxon>Hyphomicrobiales</taxon>
        <taxon>Rhizobiaceae</taxon>
        <taxon>Rhizobium/Agrobacterium group</taxon>
        <taxon>Rhizobium</taxon>
    </lineage>
</organism>
<name>A0ABR6G492_9HYPH</name>
<dbReference type="Proteomes" id="UP000542811">
    <property type="component" value="Unassembled WGS sequence"/>
</dbReference>
<dbReference type="EMBL" id="JACHXX010000002">
    <property type="protein sequence ID" value="MBB3161085.1"/>
    <property type="molecule type" value="Genomic_DNA"/>
</dbReference>
<evidence type="ECO:0000313" key="2">
    <source>
        <dbReference type="Proteomes" id="UP000542811"/>
    </source>
</evidence>
<accession>A0ABR6G492</accession>
<proteinExistence type="predicted"/>
<comment type="caution">
    <text evidence="1">The sequence shown here is derived from an EMBL/GenBank/DDBJ whole genome shotgun (WGS) entry which is preliminary data.</text>
</comment>
<gene>
    <name evidence="1" type="ORF">FHS25_001534</name>
</gene>
<sequence length="65" mass="7087">MTHGADSLCETNISQHLISSKVSQSQNCTPEHTFTKATRLMVLLVIDRSCACIDISFIASDSWGS</sequence>
<reference evidence="1 2" key="1">
    <citation type="submission" date="2020-08" db="EMBL/GenBank/DDBJ databases">
        <title>Genomic Encyclopedia of Type Strains, Phase III (KMG-III): the genomes of soil and plant-associated and newly described type strains.</title>
        <authorList>
            <person name="Whitman W."/>
        </authorList>
    </citation>
    <scope>NUCLEOTIDE SEQUENCE [LARGE SCALE GENOMIC DNA]</scope>
    <source>
        <strain evidence="1 2">CECT 8280</strain>
    </source>
</reference>
<keyword evidence="2" id="KW-1185">Reference proteome</keyword>